<name>A0A8S5M518_9CAUD</name>
<dbReference type="SMART" id="SM00942">
    <property type="entry name" value="PriCT_1"/>
    <property type="match status" value="1"/>
</dbReference>
<dbReference type="CDD" id="cd04859">
    <property type="entry name" value="Prim_Pol"/>
    <property type="match status" value="1"/>
</dbReference>
<dbReference type="CDD" id="cd01125">
    <property type="entry name" value="RepA_RSF1010_like"/>
    <property type="match status" value="1"/>
</dbReference>
<dbReference type="SUPFAM" id="SSF52540">
    <property type="entry name" value="P-loop containing nucleoside triphosphate hydrolases"/>
    <property type="match status" value="1"/>
</dbReference>
<dbReference type="EMBL" id="BK014825">
    <property type="protein sequence ID" value="DAD77417.1"/>
    <property type="molecule type" value="Genomic_DNA"/>
</dbReference>
<reference evidence="3" key="1">
    <citation type="journal article" date="2021" name="Proc. Natl. Acad. Sci. U.S.A.">
        <title>A Catalog of Tens of Thousands of Viruses from Human Metagenomes Reveals Hidden Associations with Chronic Diseases.</title>
        <authorList>
            <person name="Tisza M.J."/>
            <person name="Buck C.B."/>
        </authorList>
    </citation>
    <scope>NUCLEOTIDE SEQUENCE</scope>
    <source>
        <strain evidence="3">Ctulf7</strain>
    </source>
</reference>
<sequence length="617" mass="69195">MKNLKEWAIEYAQKGLAVFPLCERDKRPATRNGFKDATTDLNQISEWWKQNPNYNIGIATGTISGGLVVIDVDQDSSKGKDGVASITAWMREHGKVNTTAEVNTGRGGLHLYYRTDKQFGNRTNLLKNVDVRADGGYVVAPPSIHPNGKPYLWNAEGYGWEYGIQTAGQTVIDLLNYSPNQNQQSFKVEGDVIPDGMRTDTLFKLTCSLIDKGLSENAIKASVRAENDSRCNPPLTDKELEQNVFTAFKRGYQPTHSYQSNGVEPSRTEQNEVKQEVVLPSIVNFGSIYGHIPQVRPVLIDGVLRQGHKMIISSGSKAGKSYLLINLAVMIAEGWRWIGHQCTQGKVLYINMEIDHASFCNRVESIYKALGLNTMSNRSNIDIWTLRGYSMPLDSLIQQMGDIKEKGYSAIIIDPLYKVMQGDENSNSDIAKMVTGFDKIANDTGASVIYAHHYAKGYAGDKQVIDRASGAGVFARDPDAIISLSEIDIPEDETKLHTAWRVEYVLREFKSPDPTDIWFDFPLHKVDGKGYLENFDLKTGESEKRKRRETAKQKKEESDVKEAFENITFDSDGAFYLADFMEYTGIEVKQTARTILQRNGCFSKQQGAGKPAKWYRH</sequence>
<dbReference type="Pfam" id="PF09250">
    <property type="entry name" value="Prim-Pol"/>
    <property type="match status" value="1"/>
</dbReference>
<dbReference type="SUPFAM" id="SSF56747">
    <property type="entry name" value="Prim-pol domain"/>
    <property type="match status" value="1"/>
</dbReference>
<dbReference type="InterPro" id="IPR027417">
    <property type="entry name" value="P-loop_NTPase"/>
</dbReference>
<dbReference type="Gene3D" id="3.40.50.300">
    <property type="entry name" value="P-loop containing nucleotide triphosphate hydrolases"/>
    <property type="match status" value="1"/>
</dbReference>
<evidence type="ECO:0000313" key="3">
    <source>
        <dbReference type="EMBL" id="DAD77417.1"/>
    </source>
</evidence>
<feature type="domain" description="Primase C-terminal 1" evidence="1">
    <location>
        <begin position="188"/>
        <end position="253"/>
    </location>
</feature>
<evidence type="ECO:0000259" key="1">
    <source>
        <dbReference type="SMART" id="SM00942"/>
    </source>
</evidence>
<accession>A0A8S5M518</accession>
<feature type="domain" description="DNA primase/polymerase bifunctional N-terminal" evidence="2">
    <location>
        <begin position="8"/>
        <end position="161"/>
    </location>
</feature>
<evidence type="ECO:0000259" key="2">
    <source>
        <dbReference type="SMART" id="SM00943"/>
    </source>
</evidence>
<dbReference type="Pfam" id="PF08708">
    <property type="entry name" value="PriCT_1"/>
    <property type="match status" value="1"/>
</dbReference>
<dbReference type="InterPro" id="IPR038724">
    <property type="entry name" value="RepA"/>
</dbReference>
<dbReference type="Pfam" id="PF13481">
    <property type="entry name" value="AAA_25"/>
    <property type="match status" value="1"/>
</dbReference>
<dbReference type="InterPro" id="IPR015330">
    <property type="entry name" value="DNA_primase/pol_bifunc_N"/>
</dbReference>
<organism evidence="3">
    <name type="scientific">Siphoviridae sp. ctulf7</name>
    <dbReference type="NCBI Taxonomy" id="2826505"/>
    <lineage>
        <taxon>Viruses</taxon>
        <taxon>Duplodnaviria</taxon>
        <taxon>Heunggongvirae</taxon>
        <taxon>Uroviricota</taxon>
        <taxon>Caudoviricetes</taxon>
    </lineage>
</organism>
<dbReference type="SMART" id="SM00943">
    <property type="entry name" value="Prim-Pol"/>
    <property type="match status" value="1"/>
</dbReference>
<dbReference type="Gene3D" id="3.30.720.160">
    <property type="entry name" value="Bifunctional DNA primase/polymerase, N-terminal"/>
    <property type="match status" value="1"/>
</dbReference>
<proteinExistence type="predicted"/>
<protein>
    <submittedName>
        <fullName evidence="3">Bifunctional DNA primase polymerase</fullName>
    </submittedName>
</protein>
<dbReference type="InterPro" id="IPR014820">
    <property type="entry name" value="PriCT_1"/>
</dbReference>